<evidence type="ECO:0000313" key="1">
    <source>
        <dbReference type="EMBL" id="KAK3725957.1"/>
    </source>
</evidence>
<sequence>MLLLLLALAIFGLASARGPNVLVIMSDDQDMLLDSLLVQPKINKLIGGQGVSYNRHYCTVAWCCPSRVNFLTGKAAHNSNVTTLTPPFGGWPKFVSEGHNSNYLPTWMKSKGINTYYAGKLMNGYSGKGFNNPHPKGWTQSSFLVDPWTYNYHQSHWTNGPNGKVKNYPGVHTTKVLQGKAMKMLDHAAKGAKSGEQFFMMLAPVAPHTEIAGGGKVPPPPPGWKGKFLGRKAPRRANFNPDKKSGASWVRGLPKLKPEEIKAGDEMHVGRLQNMAGIDDMVGKLIEKLKQHNILDNTYIIYTSDNGFHIGNHRLKPGKRCPYEEDINVPMLIRGPNVPHGVVSKVASHHTDMAPTILKMLGVPMRPDFDGEPVDYTKATIDNTKPSEHVSVEFWDDGFGPNGYRGVDSSKFYYNNTYKALRFWAGDYSFFYSVWCDNTHEFYDMKTDHVQMYNRMLKKGPEGKPQQYFGRPEKQLFNRLDAILMVTKSCKQDSCRNPWKKIFPKGQVSTLGAAMEKKYDKFFADQPKVSFKNCKSGFVVANEGPQHVRPFGGS</sequence>
<proteinExistence type="predicted"/>
<dbReference type="Proteomes" id="UP001281147">
    <property type="component" value="Unassembled WGS sequence"/>
</dbReference>
<accession>A0ACC3NYY4</accession>
<dbReference type="EMBL" id="JAUTXU010000001">
    <property type="protein sequence ID" value="KAK3725957.1"/>
    <property type="molecule type" value="Genomic_DNA"/>
</dbReference>
<organism evidence="1 2">
    <name type="scientific">Vermiconidia calcicola</name>
    <dbReference type="NCBI Taxonomy" id="1690605"/>
    <lineage>
        <taxon>Eukaryota</taxon>
        <taxon>Fungi</taxon>
        <taxon>Dikarya</taxon>
        <taxon>Ascomycota</taxon>
        <taxon>Pezizomycotina</taxon>
        <taxon>Dothideomycetes</taxon>
        <taxon>Dothideomycetidae</taxon>
        <taxon>Mycosphaerellales</taxon>
        <taxon>Extremaceae</taxon>
        <taxon>Vermiconidia</taxon>
    </lineage>
</organism>
<keyword evidence="2" id="KW-1185">Reference proteome</keyword>
<evidence type="ECO:0000313" key="2">
    <source>
        <dbReference type="Proteomes" id="UP001281147"/>
    </source>
</evidence>
<reference evidence="1" key="1">
    <citation type="submission" date="2023-07" db="EMBL/GenBank/DDBJ databases">
        <title>Black Yeasts Isolated from many extreme environments.</title>
        <authorList>
            <person name="Coleine C."/>
            <person name="Stajich J.E."/>
            <person name="Selbmann L."/>
        </authorList>
    </citation>
    <scope>NUCLEOTIDE SEQUENCE</scope>
    <source>
        <strain evidence="1">CCFEE 5714</strain>
    </source>
</reference>
<name>A0ACC3NYY4_9PEZI</name>
<comment type="caution">
    <text evidence="1">The sequence shown here is derived from an EMBL/GenBank/DDBJ whole genome shotgun (WGS) entry which is preliminary data.</text>
</comment>
<protein>
    <submittedName>
        <fullName evidence="1">Uncharacterized protein</fullName>
    </submittedName>
</protein>
<gene>
    <name evidence="1" type="ORF">LTR37_000105</name>
</gene>